<dbReference type="EMBL" id="JACBKA010000003">
    <property type="protein sequence ID" value="NYA26784.1"/>
    <property type="molecule type" value="Genomic_DNA"/>
</dbReference>
<dbReference type="InterPro" id="IPR000897">
    <property type="entry name" value="SRP54_GTPase_dom"/>
</dbReference>
<sequence>MNKQIIVLFGSSGRGKTTTLKKLIEELKTKSEFLFMGYVDEYNDSRVDVIALFKHQESDTIIGISTAGDIQSIIKKRIGSILIEKYKCKIIFTASRTKGKTCYELNSLAEKHNYSLNWIEKLYRTYDPIKNLIGVKNNSHLDNITKIEVKYLLDYLSNYILK</sequence>
<accession>A0A852PKG8</accession>
<organism evidence="4 5">
    <name type="scientific">Haemophilus haemolyticus</name>
    <dbReference type="NCBI Taxonomy" id="726"/>
    <lineage>
        <taxon>Bacteria</taxon>
        <taxon>Pseudomonadati</taxon>
        <taxon>Pseudomonadota</taxon>
        <taxon>Gammaproteobacteria</taxon>
        <taxon>Pasteurellales</taxon>
        <taxon>Pasteurellaceae</taxon>
        <taxon>Haemophilus</taxon>
    </lineage>
</organism>
<evidence type="ECO:0000256" key="2">
    <source>
        <dbReference type="ARBA" id="ARBA00023134"/>
    </source>
</evidence>
<dbReference type="AlphaFoldDB" id="A0A852PKG8"/>
<dbReference type="InterPro" id="IPR027417">
    <property type="entry name" value="P-loop_NTPase"/>
</dbReference>
<evidence type="ECO:0000313" key="4">
    <source>
        <dbReference type="EMBL" id="NYA26784.1"/>
    </source>
</evidence>
<reference evidence="4 5" key="1">
    <citation type="submission" date="2020-07" db="EMBL/GenBank/DDBJ databases">
        <title>Genus Haemophilus, Bergeys manual.</title>
        <authorList>
            <person name="Noerskov-Lauritsen N."/>
        </authorList>
    </citation>
    <scope>NUCLEOTIDE SEQUENCE [LARGE SCALE GENOMIC DNA]</scope>
    <source>
        <strain evidence="4 5">CCUG30047</strain>
    </source>
</reference>
<evidence type="ECO:0000313" key="5">
    <source>
        <dbReference type="Proteomes" id="UP000590599"/>
    </source>
</evidence>
<dbReference type="RefSeq" id="WP_179227246.1">
    <property type="nucleotide sequence ID" value="NZ_JACBKA010000003.1"/>
</dbReference>
<dbReference type="GO" id="GO:0006614">
    <property type="term" value="P:SRP-dependent cotranslational protein targeting to membrane"/>
    <property type="evidence" value="ECO:0007669"/>
    <property type="project" value="InterPro"/>
</dbReference>
<dbReference type="SUPFAM" id="SSF52540">
    <property type="entry name" value="P-loop containing nucleoside triphosphate hydrolases"/>
    <property type="match status" value="1"/>
</dbReference>
<gene>
    <name evidence="4" type="ORF">HZI69_02850</name>
</gene>
<keyword evidence="1" id="KW-0547">Nucleotide-binding</keyword>
<dbReference type="GO" id="GO:0005525">
    <property type="term" value="F:GTP binding"/>
    <property type="evidence" value="ECO:0007669"/>
    <property type="project" value="UniProtKB-KW"/>
</dbReference>
<dbReference type="Gene3D" id="3.40.50.300">
    <property type="entry name" value="P-loop containing nucleotide triphosphate hydrolases"/>
    <property type="match status" value="1"/>
</dbReference>
<proteinExistence type="predicted"/>
<name>A0A852PKG8_HAEHA</name>
<comment type="caution">
    <text evidence="4">The sequence shown here is derived from an EMBL/GenBank/DDBJ whole genome shotgun (WGS) entry which is preliminary data.</text>
</comment>
<feature type="domain" description="SRP54-type proteins GTP-binding" evidence="3">
    <location>
        <begin position="4"/>
        <end position="101"/>
    </location>
</feature>
<evidence type="ECO:0000256" key="1">
    <source>
        <dbReference type="ARBA" id="ARBA00022741"/>
    </source>
</evidence>
<keyword evidence="2" id="KW-0342">GTP-binding</keyword>
<evidence type="ECO:0000259" key="3">
    <source>
        <dbReference type="Pfam" id="PF00448"/>
    </source>
</evidence>
<dbReference type="Proteomes" id="UP000590599">
    <property type="component" value="Unassembled WGS sequence"/>
</dbReference>
<protein>
    <recommendedName>
        <fullName evidence="3">SRP54-type proteins GTP-binding domain-containing protein</fullName>
    </recommendedName>
</protein>
<dbReference type="Pfam" id="PF00448">
    <property type="entry name" value="SRP54"/>
    <property type="match status" value="1"/>
</dbReference>